<dbReference type="SUPFAM" id="SSF56112">
    <property type="entry name" value="Protein kinase-like (PK-like)"/>
    <property type="match status" value="1"/>
</dbReference>
<dbReference type="InterPro" id="IPR002575">
    <property type="entry name" value="Aminoglycoside_PTrfase"/>
</dbReference>
<dbReference type="InterPro" id="IPR011009">
    <property type="entry name" value="Kinase-like_dom_sf"/>
</dbReference>
<dbReference type="Pfam" id="PF01636">
    <property type="entry name" value="APH"/>
    <property type="match status" value="1"/>
</dbReference>
<evidence type="ECO:0000313" key="2">
    <source>
        <dbReference type="EMBL" id="KAF2967063.1"/>
    </source>
</evidence>
<dbReference type="Proteomes" id="UP000481858">
    <property type="component" value="Unassembled WGS sequence"/>
</dbReference>
<dbReference type="OrthoDB" id="2906425at2759"/>
<accession>A0A7C8IQE4</accession>
<comment type="caution">
    <text evidence="2">The sequence shown here is derived from an EMBL/GenBank/DDBJ whole genome shotgun (WGS) entry which is preliminary data.</text>
</comment>
<sequence length="394" mass="43984">MSTLKSSTMKKAPQDTLRNVSNALIPKLRVAQTMQELHPGDAVDTRGIDSVQHVTLLAVGGYNSIWLVRLHQGIESMPAPRDDITGDEDNLSSTSSPPVDKFVLRLPCEDALVPNQVTNEVAFKQFVASRLPQIPVPRVYLFEATDRYDSSFIAEELIHGTNLSSAWMSCSPAQKEAFARKLAAITVDLAEVQFGMIGGLDAATFSPAPTVEGPKIFKGRRKFHRNEYYPIGPYHSTKDYILACYDREIYYYSHASTDIDGSLFDKTSVQAFIDQLREKRQALAAETIDDEPFVLVHGDFHGRNILVRDDHIVAVLDWEFAGSYPLSEILSGGDIDVVDATSEELDEENTVWGRKVRNYISQEVESRAWSRDKIDMLLGNGNLELGKARTEMIP</sequence>
<reference evidence="2 3" key="1">
    <citation type="submission" date="2019-12" db="EMBL/GenBank/DDBJ databases">
        <title>Draft genome sequence of the ascomycete Xylaria multiplex DSM 110363.</title>
        <authorList>
            <person name="Buettner E."/>
            <person name="Kellner H."/>
        </authorList>
    </citation>
    <scope>NUCLEOTIDE SEQUENCE [LARGE SCALE GENOMIC DNA]</scope>
    <source>
        <strain evidence="2 3">DSM 110363</strain>
    </source>
</reference>
<dbReference type="PANTHER" id="PTHR21310:SF15">
    <property type="entry name" value="AMINOGLYCOSIDE PHOSPHOTRANSFERASE DOMAIN-CONTAINING PROTEIN"/>
    <property type="match status" value="1"/>
</dbReference>
<dbReference type="Gene3D" id="3.90.1200.10">
    <property type="match status" value="1"/>
</dbReference>
<protein>
    <recommendedName>
        <fullName evidence="1">Aminoglycoside phosphotransferase domain-containing protein</fullName>
    </recommendedName>
</protein>
<organism evidence="2 3">
    <name type="scientific">Xylaria multiplex</name>
    <dbReference type="NCBI Taxonomy" id="323545"/>
    <lineage>
        <taxon>Eukaryota</taxon>
        <taxon>Fungi</taxon>
        <taxon>Dikarya</taxon>
        <taxon>Ascomycota</taxon>
        <taxon>Pezizomycotina</taxon>
        <taxon>Sordariomycetes</taxon>
        <taxon>Xylariomycetidae</taxon>
        <taxon>Xylariales</taxon>
        <taxon>Xylariaceae</taxon>
        <taxon>Xylaria</taxon>
    </lineage>
</organism>
<name>A0A7C8IQE4_9PEZI</name>
<keyword evidence="3" id="KW-1185">Reference proteome</keyword>
<dbReference type="InterPro" id="IPR051678">
    <property type="entry name" value="AGP_Transferase"/>
</dbReference>
<evidence type="ECO:0000259" key="1">
    <source>
        <dbReference type="Pfam" id="PF01636"/>
    </source>
</evidence>
<dbReference type="EMBL" id="WUBL01000075">
    <property type="protein sequence ID" value="KAF2967063.1"/>
    <property type="molecule type" value="Genomic_DNA"/>
</dbReference>
<dbReference type="PANTHER" id="PTHR21310">
    <property type="entry name" value="AMINOGLYCOSIDE PHOSPHOTRANSFERASE-RELATED-RELATED"/>
    <property type="match status" value="1"/>
</dbReference>
<dbReference type="AlphaFoldDB" id="A0A7C8IQE4"/>
<evidence type="ECO:0000313" key="3">
    <source>
        <dbReference type="Proteomes" id="UP000481858"/>
    </source>
</evidence>
<feature type="domain" description="Aminoglycoside phosphotransferase" evidence="1">
    <location>
        <begin position="100"/>
        <end position="326"/>
    </location>
</feature>
<gene>
    <name evidence="2" type="ORF">GQX73_g6527</name>
</gene>
<proteinExistence type="predicted"/>
<dbReference type="InParanoid" id="A0A7C8IQE4"/>